<gene>
    <name evidence="1" type="ORF">JMN32_24780</name>
</gene>
<proteinExistence type="predicted"/>
<name>A0A937KDX1_9BACT</name>
<dbReference type="NCBIfam" id="NF038180">
    <property type="entry name" value="leader_pinensin"/>
    <property type="match status" value="1"/>
</dbReference>
<evidence type="ECO:0000313" key="2">
    <source>
        <dbReference type="Proteomes" id="UP000614216"/>
    </source>
</evidence>
<reference evidence="1" key="1">
    <citation type="submission" date="2021-01" db="EMBL/GenBank/DDBJ databases">
        <title>Fulvivirga kasyanovii gen. nov., sp nov., a novel member of the phylum Bacteroidetes isolated from seawater in a mussel farm.</title>
        <authorList>
            <person name="Zhao L.-H."/>
            <person name="Wang Z.-J."/>
        </authorList>
    </citation>
    <scope>NUCLEOTIDE SEQUENCE</scope>
    <source>
        <strain evidence="1">29W222</strain>
    </source>
</reference>
<evidence type="ECO:0000313" key="1">
    <source>
        <dbReference type="EMBL" id="MBL6449551.1"/>
    </source>
</evidence>
<sequence length="52" mass="5917">MKKRNLKLESLKIKSFITSEESKHIKGAGSEVEPTTTMPYRVSSLKIYCKSI</sequence>
<dbReference type="EMBL" id="JAEUGD010000066">
    <property type="protein sequence ID" value="MBL6449551.1"/>
    <property type="molecule type" value="Genomic_DNA"/>
</dbReference>
<dbReference type="Proteomes" id="UP000614216">
    <property type="component" value="Unassembled WGS sequence"/>
</dbReference>
<dbReference type="InterPro" id="IPR059231">
    <property type="entry name" value="Leader_pinensin"/>
</dbReference>
<accession>A0A937KDX1</accession>
<dbReference type="AlphaFoldDB" id="A0A937KDX1"/>
<keyword evidence="2" id="KW-1185">Reference proteome</keyword>
<protein>
    <submittedName>
        <fullName evidence="1">Pinensin family lanthipeptide</fullName>
    </submittedName>
</protein>
<dbReference type="RefSeq" id="WP_202859068.1">
    <property type="nucleotide sequence ID" value="NZ_JAEUGD010000066.1"/>
</dbReference>
<comment type="caution">
    <text evidence="1">The sequence shown here is derived from an EMBL/GenBank/DDBJ whole genome shotgun (WGS) entry which is preliminary data.</text>
</comment>
<organism evidence="1 2">
    <name type="scientific">Fulvivirga marina</name>
    <dbReference type="NCBI Taxonomy" id="2494733"/>
    <lineage>
        <taxon>Bacteria</taxon>
        <taxon>Pseudomonadati</taxon>
        <taxon>Bacteroidota</taxon>
        <taxon>Cytophagia</taxon>
        <taxon>Cytophagales</taxon>
        <taxon>Fulvivirgaceae</taxon>
        <taxon>Fulvivirga</taxon>
    </lineage>
</organism>